<dbReference type="RefSeq" id="WP_099592458.1">
    <property type="nucleotide sequence ID" value="NZ_MDGM01000012.1"/>
</dbReference>
<dbReference type="Gene3D" id="3.40.50.1820">
    <property type="entry name" value="alpha/beta hydrolase"/>
    <property type="match status" value="1"/>
</dbReference>
<dbReference type="PANTHER" id="PTHR36513:SF1">
    <property type="entry name" value="TRANSMEMBRANE PROTEIN"/>
    <property type="match status" value="1"/>
</dbReference>
<dbReference type="PANTHER" id="PTHR36513">
    <property type="entry name" value="ABC TRANSMEMBRANE TYPE-1 DOMAIN-CONTAINING PROTEIN"/>
    <property type="match status" value="1"/>
</dbReference>
<keyword evidence="1" id="KW-0732">Signal</keyword>
<dbReference type="AlphaFoldDB" id="A0A2G5K502"/>
<feature type="signal peptide" evidence="1">
    <location>
        <begin position="1"/>
        <end position="18"/>
    </location>
</feature>
<name>A0A2G5K502_9RHOB</name>
<comment type="caution">
    <text evidence="2">The sequence shown here is derived from an EMBL/GenBank/DDBJ whole genome shotgun (WGS) entry which is preliminary data.</text>
</comment>
<dbReference type="InterPro" id="IPR029058">
    <property type="entry name" value="AB_hydrolase_fold"/>
</dbReference>
<accession>A0A2G5K502</accession>
<dbReference type="InterPro" id="IPR014586">
    <property type="entry name" value="UCP033909"/>
</dbReference>
<dbReference type="EMBL" id="MDGM01000012">
    <property type="protein sequence ID" value="PIB24179.1"/>
    <property type="molecule type" value="Genomic_DNA"/>
</dbReference>
<dbReference type="SUPFAM" id="SSF53474">
    <property type="entry name" value="alpha/beta-Hydrolases"/>
    <property type="match status" value="1"/>
</dbReference>
<feature type="chain" id="PRO_5013599564" description="Esterase" evidence="1">
    <location>
        <begin position="19"/>
        <end position="365"/>
    </location>
</feature>
<evidence type="ECO:0008006" key="4">
    <source>
        <dbReference type="Google" id="ProtNLM"/>
    </source>
</evidence>
<evidence type="ECO:0000313" key="2">
    <source>
        <dbReference type="EMBL" id="PIB24179.1"/>
    </source>
</evidence>
<dbReference type="InterPro" id="IPR010297">
    <property type="entry name" value="DUF900_hydrolase"/>
</dbReference>
<dbReference type="OrthoDB" id="9797755at2"/>
<dbReference type="PIRSF" id="PIRSF033909">
    <property type="entry name" value="UCP033909"/>
    <property type="match status" value="1"/>
</dbReference>
<dbReference type="PROSITE" id="PS51257">
    <property type="entry name" value="PROKAR_LIPOPROTEIN"/>
    <property type="match status" value="1"/>
</dbReference>
<sequence length="365" mass="40564">MKRLLISLLLFIAACAPRGEITLITQPIQNGFLQQIYVATSREPINEPRRFSQFRSETVHFSRYDVSVPQMHSPGKIEWPKSTPNPLTDFITTQIANFTTAAGMIADTKKQPTKNPDEAVVFIHGYNNNFAEGIYRFAQMSKDLELEGTKYHYSWPSAGDARGYIYDRDSVLFARDGLETFLNDIAKTGAKDIFIVAHSIGSALTVETLRQMSIAGDATLKNKLRGVVLISPDIDVDVFVTQLSRINPLPQPFLIFASRKDLALRISSLLTGTRNRVGLLDNETKLARFKIDLIDVTNINDGGDMLNHSVAATSPTLLKLLGNTQRMREVFDPTREARKGANVVSLIIQTANDATQIIVNPLNAN</sequence>
<protein>
    <recommendedName>
        <fullName evidence="4">Esterase</fullName>
    </recommendedName>
</protein>
<proteinExistence type="predicted"/>
<dbReference type="Proteomes" id="UP000231516">
    <property type="component" value="Unassembled WGS sequence"/>
</dbReference>
<dbReference type="Pfam" id="PF05990">
    <property type="entry name" value="DUF900"/>
    <property type="match status" value="1"/>
</dbReference>
<keyword evidence="3" id="KW-1185">Reference proteome</keyword>
<organism evidence="2 3">
    <name type="scientific">Paramylibacter kogurei</name>
    <dbReference type="NCBI Taxonomy" id="1889778"/>
    <lineage>
        <taxon>Bacteria</taxon>
        <taxon>Pseudomonadati</taxon>
        <taxon>Pseudomonadota</taxon>
        <taxon>Alphaproteobacteria</taxon>
        <taxon>Rhodobacterales</taxon>
        <taxon>Paracoccaceae</taxon>
        <taxon>Paramylibacter</taxon>
    </lineage>
</organism>
<gene>
    <name evidence="2" type="ORF">BFP76_02820</name>
</gene>
<evidence type="ECO:0000256" key="1">
    <source>
        <dbReference type="SAM" id="SignalP"/>
    </source>
</evidence>
<reference evidence="2 3" key="1">
    <citation type="submission" date="2016-08" db="EMBL/GenBank/DDBJ databases">
        <title>Draft genome of Amylibacter sp. strain 4G11.</title>
        <authorList>
            <person name="Wong S.-K."/>
            <person name="Hamasaki K."/>
            <person name="Yoshizawa S."/>
        </authorList>
    </citation>
    <scope>NUCLEOTIDE SEQUENCE [LARGE SCALE GENOMIC DNA]</scope>
    <source>
        <strain evidence="2 3">4G11</strain>
    </source>
</reference>
<evidence type="ECO:0000313" key="3">
    <source>
        <dbReference type="Proteomes" id="UP000231516"/>
    </source>
</evidence>